<name>A0A1I0IJB2_9BACI</name>
<proteinExistence type="predicted"/>
<dbReference type="PANTHER" id="PTHR34473">
    <property type="entry name" value="UPF0699 TRANSMEMBRANE PROTEIN YDBS"/>
    <property type="match status" value="1"/>
</dbReference>
<accession>A0A1I0IJB2</accession>
<dbReference type="AlphaFoldDB" id="A0A1I0IJB2"/>
<dbReference type="InterPro" id="IPR005182">
    <property type="entry name" value="YdbS-like_PH"/>
</dbReference>
<dbReference type="Pfam" id="PF03703">
    <property type="entry name" value="bPH_2"/>
    <property type="match status" value="1"/>
</dbReference>
<evidence type="ECO:0000259" key="2">
    <source>
        <dbReference type="Pfam" id="PF03703"/>
    </source>
</evidence>
<organism evidence="3 4">
    <name type="scientific">Salinibacillus kushneri</name>
    <dbReference type="NCBI Taxonomy" id="237682"/>
    <lineage>
        <taxon>Bacteria</taxon>
        <taxon>Bacillati</taxon>
        <taxon>Bacillota</taxon>
        <taxon>Bacilli</taxon>
        <taxon>Bacillales</taxon>
        <taxon>Bacillaceae</taxon>
        <taxon>Salinibacillus</taxon>
    </lineage>
</organism>
<dbReference type="Proteomes" id="UP000199095">
    <property type="component" value="Unassembled WGS sequence"/>
</dbReference>
<evidence type="ECO:0000313" key="3">
    <source>
        <dbReference type="EMBL" id="SET96329.1"/>
    </source>
</evidence>
<evidence type="ECO:0000256" key="1">
    <source>
        <dbReference type="SAM" id="Phobius"/>
    </source>
</evidence>
<dbReference type="STRING" id="237682.SAMN05421676_11284"/>
<gene>
    <name evidence="3" type="ORF">SAMN05421676_11284</name>
</gene>
<dbReference type="EMBL" id="FOHJ01000012">
    <property type="protein sequence ID" value="SET96329.1"/>
    <property type="molecule type" value="Genomic_DNA"/>
</dbReference>
<sequence>MDSISEPENTISKDAIKVWRLSHIIEESIGLLIVIGLLTAGILFNWYQWVIIILWILAALTPLSAIWSILIRPIYLQKQWRFGVNEEFIQLKHGIFKQKHSIIPMTKVQFVEAEQGPLLRKYKLYTLNIGTMRSSHSIPALSKREAFALRSKIAQHAKIKEVTNDDIKTNASL</sequence>
<dbReference type="OrthoDB" id="2437193at2"/>
<reference evidence="4" key="1">
    <citation type="submission" date="2016-10" db="EMBL/GenBank/DDBJ databases">
        <authorList>
            <person name="Varghese N."/>
            <person name="Submissions S."/>
        </authorList>
    </citation>
    <scope>NUCLEOTIDE SEQUENCE [LARGE SCALE GENOMIC DNA]</scope>
    <source>
        <strain evidence="4">CGMCC 1.3566</strain>
    </source>
</reference>
<keyword evidence="1" id="KW-1133">Transmembrane helix</keyword>
<evidence type="ECO:0000313" key="4">
    <source>
        <dbReference type="Proteomes" id="UP000199095"/>
    </source>
</evidence>
<feature type="transmembrane region" description="Helical" evidence="1">
    <location>
        <begin position="52"/>
        <end position="71"/>
    </location>
</feature>
<keyword evidence="4" id="KW-1185">Reference proteome</keyword>
<protein>
    <recommendedName>
        <fullName evidence="2">YdbS-like PH domain-containing protein</fullName>
    </recommendedName>
</protein>
<dbReference type="PANTHER" id="PTHR34473:SF2">
    <property type="entry name" value="UPF0699 TRANSMEMBRANE PROTEIN YDBT"/>
    <property type="match status" value="1"/>
</dbReference>
<keyword evidence="1" id="KW-0472">Membrane</keyword>
<keyword evidence="1" id="KW-0812">Transmembrane</keyword>
<feature type="domain" description="YdbS-like PH" evidence="2">
    <location>
        <begin position="78"/>
        <end position="152"/>
    </location>
</feature>
<dbReference type="RefSeq" id="WP_093137074.1">
    <property type="nucleotide sequence ID" value="NZ_FOHJ01000012.1"/>
</dbReference>
<feature type="transmembrane region" description="Helical" evidence="1">
    <location>
        <begin position="29"/>
        <end position="46"/>
    </location>
</feature>